<accession>A0AAD8EK82</accession>
<evidence type="ECO:0000256" key="3">
    <source>
        <dbReference type="ARBA" id="ARBA00022525"/>
    </source>
</evidence>
<dbReference type="Pfam" id="PF00089">
    <property type="entry name" value="Trypsin"/>
    <property type="match status" value="3"/>
</dbReference>
<dbReference type="Proteomes" id="UP001233999">
    <property type="component" value="Unassembled WGS sequence"/>
</dbReference>
<dbReference type="PANTHER" id="PTHR24276">
    <property type="entry name" value="POLYSERASE-RELATED"/>
    <property type="match status" value="1"/>
</dbReference>
<dbReference type="FunFam" id="2.40.10.10:FF:000068">
    <property type="entry name" value="transmembrane protease serine 2"/>
    <property type="match status" value="1"/>
</dbReference>
<evidence type="ECO:0000256" key="4">
    <source>
        <dbReference type="ARBA" id="ARBA00022670"/>
    </source>
</evidence>
<name>A0AAD8EK82_DIPPU</name>
<dbReference type="InterPro" id="IPR050430">
    <property type="entry name" value="Peptidase_S1"/>
</dbReference>
<keyword evidence="7" id="KW-1015">Disulfide bond</keyword>
<feature type="domain" description="Peptidase S1" evidence="9">
    <location>
        <begin position="1"/>
        <end position="209"/>
    </location>
</feature>
<dbReference type="PROSITE" id="PS50240">
    <property type="entry name" value="TRYPSIN_DOM"/>
    <property type="match status" value="2"/>
</dbReference>
<dbReference type="SMART" id="SM00020">
    <property type="entry name" value="Tryp_SPc"/>
    <property type="match status" value="2"/>
</dbReference>
<dbReference type="InterPro" id="IPR001254">
    <property type="entry name" value="Trypsin_dom"/>
</dbReference>
<evidence type="ECO:0000259" key="9">
    <source>
        <dbReference type="PROSITE" id="PS50240"/>
    </source>
</evidence>
<dbReference type="GO" id="GO:0004252">
    <property type="term" value="F:serine-type endopeptidase activity"/>
    <property type="evidence" value="ECO:0007669"/>
    <property type="project" value="InterPro"/>
</dbReference>
<dbReference type="CDD" id="cd00190">
    <property type="entry name" value="Tryp_SPc"/>
    <property type="match status" value="2"/>
</dbReference>
<evidence type="ECO:0000256" key="6">
    <source>
        <dbReference type="ARBA" id="ARBA00022825"/>
    </source>
</evidence>
<comment type="subcellular location">
    <subcellularLocation>
        <location evidence="1">Secreted</location>
    </subcellularLocation>
</comment>
<keyword evidence="3" id="KW-0964">Secreted</keyword>
<evidence type="ECO:0000313" key="11">
    <source>
        <dbReference type="Proteomes" id="UP001233999"/>
    </source>
</evidence>
<sequence length="549" mass="61880">EPSYMHFCGGSIISVEWVLTAAHCVKYPEDRFDEIMYMMRVRVGSHINNEGGTLHTVAKIIYHREFDSTKLNNDVAVIKVREPFEFGRTVQPIPLTNYPKVPGGIVTVSGWGTTTMFGDSPKRLQKVQIPILPQWECKMIYREGRITDNMFCAGRAMRSACHGDSGGPVVYNGIQVGIVSWGRNCQRPDYSGVYTNVANLRDWIRRHSGLIRNNDKMITSYFFIFISNIFLSRLSNAIRHRTNRPIVGGVDADITSFPYQEVLYKHFWGGSIISVEWVLTAAHCVKSESSALMSLASTTIGGAHSKRIKPNIVHRKRPIVGGSDAKITNFPFQISFQIYQEPVLKHDKNKYRHFCGGTIISVEWVLTAAHCALVIYRERQSERKNFLIRAGSSMTNKGGSLHQISDIIVHPWYKGEITSYDNDVALFKVKPLFEFGPTVLPIKLNSYPLESGGIVTVIGWGTTSEFGDKPEILQKVQVPIWPQWECKYIYGRKEANITRNMFCAGRAGRSACHGDSGGPVLYNGVQPDFPVVYVNIYSLRDWIHENSGV</sequence>
<dbReference type="PANTHER" id="PTHR24276:SF98">
    <property type="entry name" value="FI18310P1-RELATED"/>
    <property type="match status" value="1"/>
</dbReference>
<feature type="domain" description="Peptidase S1" evidence="9">
    <location>
        <begin position="319"/>
        <end position="548"/>
    </location>
</feature>
<dbReference type="InterPro" id="IPR001314">
    <property type="entry name" value="Peptidase_S1A"/>
</dbReference>
<organism evidence="10 11">
    <name type="scientific">Diploptera punctata</name>
    <name type="common">Pacific beetle cockroach</name>
    <dbReference type="NCBI Taxonomy" id="6984"/>
    <lineage>
        <taxon>Eukaryota</taxon>
        <taxon>Metazoa</taxon>
        <taxon>Ecdysozoa</taxon>
        <taxon>Arthropoda</taxon>
        <taxon>Hexapoda</taxon>
        <taxon>Insecta</taxon>
        <taxon>Pterygota</taxon>
        <taxon>Neoptera</taxon>
        <taxon>Polyneoptera</taxon>
        <taxon>Dictyoptera</taxon>
        <taxon>Blattodea</taxon>
        <taxon>Blaberoidea</taxon>
        <taxon>Blaberidae</taxon>
        <taxon>Diplopterinae</taxon>
        <taxon>Diploptera</taxon>
    </lineage>
</organism>
<evidence type="ECO:0000256" key="1">
    <source>
        <dbReference type="ARBA" id="ARBA00004613"/>
    </source>
</evidence>
<dbReference type="InterPro" id="IPR043504">
    <property type="entry name" value="Peptidase_S1_PA_chymotrypsin"/>
</dbReference>
<keyword evidence="11" id="KW-1185">Reference proteome</keyword>
<reference evidence="10" key="1">
    <citation type="journal article" date="2023" name="IScience">
        <title>Live-bearing cockroach genome reveals convergent evolutionary mechanisms linked to viviparity in insects and beyond.</title>
        <authorList>
            <person name="Fouks B."/>
            <person name="Harrison M.C."/>
            <person name="Mikhailova A.A."/>
            <person name="Marchal E."/>
            <person name="English S."/>
            <person name="Carruthers M."/>
            <person name="Jennings E.C."/>
            <person name="Chiamaka E.L."/>
            <person name="Frigard R.A."/>
            <person name="Pippel M."/>
            <person name="Attardo G.M."/>
            <person name="Benoit J.B."/>
            <person name="Bornberg-Bauer E."/>
            <person name="Tobe S.S."/>
        </authorList>
    </citation>
    <scope>NUCLEOTIDE SEQUENCE</scope>
    <source>
        <strain evidence="10">Stay&amp;Tobe</strain>
    </source>
</reference>
<comment type="similarity">
    <text evidence="2">Belongs to the peptidase S1 family.</text>
</comment>
<gene>
    <name evidence="10" type="ORF">L9F63_014790</name>
</gene>
<evidence type="ECO:0000256" key="2">
    <source>
        <dbReference type="ARBA" id="ARBA00007664"/>
    </source>
</evidence>
<dbReference type="EMBL" id="JASPKZ010003417">
    <property type="protein sequence ID" value="KAJ9593665.1"/>
    <property type="molecule type" value="Genomic_DNA"/>
</dbReference>
<dbReference type="InterPro" id="IPR009003">
    <property type="entry name" value="Peptidase_S1_PA"/>
</dbReference>
<evidence type="ECO:0000256" key="5">
    <source>
        <dbReference type="ARBA" id="ARBA00022801"/>
    </source>
</evidence>
<dbReference type="AlphaFoldDB" id="A0AAD8EK82"/>
<dbReference type="PRINTS" id="PR00722">
    <property type="entry name" value="CHYMOTRYPSIN"/>
</dbReference>
<protein>
    <recommendedName>
        <fullName evidence="9">Peptidase S1 domain-containing protein</fullName>
    </recommendedName>
</protein>
<dbReference type="GO" id="GO:0005576">
    <property type="term" value="C:extracellular region"/>
    <property type="evidence" value="ECO:0007669"/>
    <property type="project" value="UniProtKB-SubCell"/>
</dbReference>
<keyword evidence="5 8" id="KW-0378">Hydrolase</keyword>
<proteinExistence type="inferred from homology"/>
<comment type="caution">
    <text evidence="10">The sequence shown here is derived from an EMBL/GenBank/DDBJ whole genome shotgun (WGS) entry which is preliminary data.</text>
</comment>
<feature type="non-terminal residue" evidence="10">
    <location>
        <position position="1"/>
    </location>
</feature>
<dbReference type="InterPro" id="IPR018114">
    <property type="entry name" value="TRYPSIN_HIS"/>
</dbReference>
<dbReference type="SUPFAM" id="SSF50494">
    <property type="entry name" value="Trypsin-like serine proteases"/>
    <property type="match status" value="3"/>
</dbReference>
<dbReference type="FunFam" id="2.40.10.10:FF:000047">
    <property type="entry name" value="Trypsin eta"/>
    <property type="match status" value="1"/>
</dbReference>
<dbReference type="GO" id="GO:0016485">
    <property type="term" value="P:protein processing"/>
    <property type="evidence" value="ECO:0007669"/>
    <property type="project" value="UniProtKB-ARBA"/>
</dbReference>
<evidence type="ECO:0000313" key="10">
    <source>
        <dbReference type="EMBL" id="KAJ9593665.1"/>
    </source>
</evidence>
<dbReference type="Gene3D" id="2.40.10.10">
    <property type="entry name" value="Trypsin-like serine proteases"/>
    <property type="match status" value="3"/>
</dbReference>
<dbReference type="PROSITE" id="PS00134">
    <property type="entry name" value="TRYPSIN_HIS"/>
    <property type="match status" value="2"/>
</dbReference>
<dbReference type="InterPro" id="IPR033116">
    <property type="entry name" value="TRYPSIN_SER"/>
</dbReference>
<keyword evidence="6 8" id="KW-0720">Serine protease</keyword>
<evidence type="ECO:0000256" key="8">
    <source>
        <dbReference type="RuleBase" id="RU363034"/>
    </source>
</evidence>
<reference evidence="10" key="2">
    <citation type="submission" date="2023-05" db="EMBL/GenBank/DDBJ databases">
        <authorList>
            <person name="Fouks B."/>
        </authorList>
    </citation>
    <scope>NUCLEOTIDE SEQUENCE</scope>
    <source>
        <strain evidence="10">Stay&amp;Tobe</strain>
        <tissue evidence="10">Testes</tissue>
    </source>
</reference>
<dbReference type="PROSITE" id="PS00135">
    <property type="entry name" value="TRYPSIN_SER"/>
    <property type="match status" value="2"/>
</dbReference>
<keyword evidence="4 8" id="KW-0645">Protease</keyword>
<evidence type="ECO:0000256" key="7">
    <source>
        <dbReference type="ARBA" id="ARBA00023157"/>
    </source>
</evidence>